<dbReference type="EMBL" id="CAKOGL010000020">
    <property type="protein sequence ID" value="CAH2098564.1"/>
    <property type="molecule type" value="Genomic_DNA"/>
</dbReference>
<dbReference type="InterPro" id="IPR042269">
    <property type="entry name" value="Ser_carbopepase_S28_SKS"/>
</dbReference>
<dbReference type="Proteomes" id="UP001153954">
    <property type="component" value="Unassembled WGS sequence"/>
</dbReference>
<dbReference type="Gene3D" id="1.20.120.980">
    <property type="entry name" value="Serine carboxypeptidase S28, SKS domain"/>
    <property type="match status" value="1"/>
</dbReference>
<evidence type="ECO:0000313" key="6">
    <source>
        <dbReference type="EMBL" id="CAH2098564.1"/>
    </source>
</evidence>
<proteinExistence type="inferred from homology"/>
<evidence type="ECO:0000256" key="5">
    <source>
        <dbReference type="ARBA" id="ARBA00023180"/>
    </source>
</evidence>
<comment type="similarity">
    <text evidence="1">Belongs to the peptidase S28 family.</text>
</comment>
<keyword evidence="2" id="KW-0645">Protease</keyword>
<dbReference type="Pfam" id="PF05577">
    <property type="entry name" value="Peptidase_S28"/>
    <property type="match status" value="1"/>
</dbReference>
<evidence type="ECO:0000256" key="4">
    <source>
        <dbReference type="ARBA" id="ARBA00022801"/>
    </source>
</evidence>
<name>A0AAU9UIF9_EUPED</name>
<reference evidence="6" key="1">
    <citation type="submission" date="2022-03" db="EMBL/GenBank/DDBJ databases">
        <authorList>
            <person name="Tunstrom K."/>
        </authorList>
    </citation>
    <scope>NUCLEOTIDE SEQUENCE</scope>
</reference>
<keyword evidence="7" id="KW-1185">Reference proteome</keyword>
<dbReference type="GO" id="GO:0008239">
    <property type="term" value="F:dipeptidyl-peptidase activity"/>
    <property type="evidence" value="ECO:0007669"/>
    <property type="project" value="TreeGrafter"/>
</dbReference>
<keyword evidence="5" id="KW-0325">Glycoprotein</keyword>
<dbReference type="PANTHER" id="PTHR11010:SF5">
    <property type="entry name" value="RE36938P-RELATED"/>
    <property type="match status" value="1"/>
</dbReference>
<keyword evidence="4" id="KW-0378">Hydrolase</keyword>
<evidence type="ECO:0000256" key="2">
    <source>
        <dbReference type="ARBA" id="ARBA00022670"/>
    </source>
</evidence>
<sequence>MSPVRLWTYQTCVEYGWYQTTTSRSQPFLSAVPLEYFHQMCKDFFSTAFDEPSLRAGIRRTNTLFAGLTHMPDHVVSVVGGHDPWSPMGPNATHATTLSPVHVVPRISHCRAIRPTGNSETEELEDVKMKILSYMNNRMTGATDSASIATLSPLLVMSLVTYYMT</sequence>
<protein>
    <submittedName>
        <fullName evidence="6">Uncharacterized protein</fullName>
    </submittedName>
</protein>
<dbReference type="Gene3D" id="3.40.50.1820">
    <property type="entry name" value="alpha/beta hydrolase"/>
    <property type="match status" value="1"/>
</dbReference>
<dbReference type="InterPro" id="IPR008758">
    <property type="entry name" value="Peptidase_S28"/>
</dbReference>
<dbReference type="GO" id="GO:0070008">
    <property type="term" value="F:serine-type exopeptidase activity"/>
    <property type="evidence" value="ECO:0007669"/>
    <property type="project" value="InterPro"/>
</dbReference>
<gene>
    <name evidence="6" type="ORF">EEDITHA_LOCUS13666</name>
</gene>
<dbReference type="PANTHER" id="PTHR11010">
    <property type="entry name" value="PROTEASE S28 PRO-X CARBOXYPEPTIDASE-RELATED"/>
    <property type="match status" value="1"/>
</dbReference>
<accession>A0AAU9UIF9</accession>
<evidence type="ECO:0000313" key="7">
    <source>
        <dbReference type="Proteomes" id="UP001153954"/>
    </source>
</evidence>
<keyword evidence="3" id="KW-0732">Signal</keyword>
<dbReference type="GO" id="GO:0006508">
    <property type="term" value="P:proteolysis"/>
    <property type="evidence" value="ECO:0007669"/>
    <property type="project" value="UniProtKB-KW"/>
</dbReference>
<dbReference type="AlphaFoldDB" id="A0AAU9UIF9"/>
<organism evidence="6 7">
    <name type="scientific">Euphydryas editha</name>
    <name type="common">Edith's checkerspot</name>
    <dbReference type="NCBI Taxonomy" id="104508"/>
    <lineage>
        <taxon>Eukaryota</taxon>
        <taxon>Metazoa</taxon>
        <taxon>Ecdysozoa</taxon>
        <taxon>Arthropoda</taxon>
        <taxon>Hexapoda</taxon>
        <taxon>Insecta</taxon>
        <taxon>Pterygota</taxon>
        <taxon>Neoptera</taxon>
        <taxon>Endopterygota</taxon>
        <taxon>Lepidoptera</taxon>
        <taxon>Glossata</taxon>
        <taxon>Ditrysia</taxon>
        <taxon>Papilionoidea</taxon>
        <taxon>Nymphalidae</taxon>
        <taxon>Nymphalinae</taxon>
        <taxon>Euphydryas</taxon>
    </lineage>
</organism>
<comment type="caution">
    <text evidence="6">The sequence shown here is derived from an EMBL/GenBank/DDBJ whole genome shotgun (WGS) entry which is preliminary data.</text>
</comment>
<evidence type="ECO:0000256" key="3">
    <source>
        <dbReference type="ARBA" id="ARBA00022729"/>
    </source>
</evidence>
<dbReference type="InterPro" id="IPR029058">
    <property type="entry name" value="AB_hydrolase_fold"/>
</dbReference>
<evidence type="ECO:0000256" key="1">
    <source>
        <dbReference type="ARBA" id="ARBA00011079"/>
    </source>
</evidence>